<dbReference type="PROSITE" id="PS00680">
    <property type="entry name" value="MAP_1"/>
    <property type="match status" value="1"/>
</dbReference>
<keyword evidence="4 6" id="KW-0479">Metal-binding</keyword>
<comment type="function">
    <text evidence="1 6">Removes the N-terminal methionine from nascent proteins. The N-terminal methionine is often cleaved when the second residue in the primary sequence is small and uncharged (Met-Ala-, Cys, Gly, Pro, Ser, Thr, or Val). Requires deformylation of the N(alpha)-formylated initiator methionine before it can be hydrolyzed.</text>
</comment>
<evidence type="ECO:0000256" key="6">
    <source>
        <dbReference type="HAMAP-Rule" id="MF_01974"/>
    </source>
</evidence>
<evidence type="ECO:0000256" key="7">
    <source>
        <dbReference type="RuleBase" id="RU003653"/>
    </source>
</evidence>
<feature type="binding site" evidence="6">
    <location>
        <position position="128"/>
    </location>
    <ligand>
        <name>a divalent metal cation</name>
        <dbReference type="ChEBI" id="CHEBI:60240"/>
        <label>1</label>
    </ligand>
</feature>
<feature type="binding site" evidence="6">
    <location>
        <position position="257"/>
    </location>
    <ligand>
        <name>a divalent metal cation</name>
        <dbReference type="ChEBI" id="CHEBI:60240"/>
        <label>2</label>
        <note>catalytic</note>
    </ligand>
</feature>
<evidence type="ECO:0000256" key="5">
    <source>
        <dbReference type="ARBA" id="ARBA00022801"/>
    </source>
</evidence>
<dbReference type="GO" id="GO:0046872">
    <property type="term" value="F:metal ion binding"/>
    <property type="evidence" value="ECO:0007669"/>
    <property type="project" value="UniProtKB-UniRule"/>
</dbReference>
<dbReference type="GO" id="GO:0005829">
    <property type="term" value="C:cytosol"/>
    <property type="evidence" value="ECO:0007669"/>
    <property type="project" value="TreeGrafter"/>
</dbReference>
<evidence type="ECO:0000256" key="1">
    <source>
        <dbReference type="ARBA" id="ARBA00002521"/>
    </source>
</evidence>
<dbReference type="AlphaFoldDB" id="A0A285V7R5"/>
<dbReference type="GO" id="GO:0004239">
    <property type="term" value="F:initiator methionyl aminopeptidase activity"/>
    <property type="evidence" value="ECO:0007669"/>
    <property type="project" value="UniProtKB-UniRule"/>
</dbReference>
<accession>A0A285V7R5</accession>
<dbReference type="PANTHER" id="PTHR43330:SF27">
    <property type="entry name" value="METHIONINE AMINOPEPTIDASE"/>
    <property type="match status" value="1"/>
</dbReference>
<dbReference type="NCBIfam" id="TIGR00500">
    <property type="entry name" value="met_pdase_I"/>
    <property type="match status" value="1"/>
</dbReference>
<dbReference type="EC" id="3.4.11.18" evidence="6 7"/>
<comment type="cofactor">
    <cofactor evidence="6">
        <name>Co(2+)</name>
        <dbReference type="ChEBI" id="CHEBI:48828"/>
    </cofactor>
    <cofactor evidence="6">
        <name>Zn(2+)</name>
        <dbReference type="ChEBI" id="CHEBI:29105"/>
    </cofactor>
    <cofactor evidence="6">
        <name>Mn(2+)</name>
        <dbReference type="ChEBI" id="CHEBI:29035"/>
    </cofactor>
    <cofactor evidence="6">
        <name>Fe(2+)</name>
        <dbReference type="ChEBI" id="CHEBI:29033"/>
    </cofactor>
    <text evidence="6">Binds 2 divalent metal cations per subunit. Has a high-affinity and a low affinity metal-binding site. The true nature of the physiological cofactor is under debate. The enzyme is active with cobalt, zinc, manganese or divalent iron ions. Most likely, methionine aminopeptidases function as mononuclear Fe(2+)-metalloproteases under physiological conditions, and the catalytically relevant metal-binding site has been assigned to the histidine-containing high-affinity site.</text>
</comment>
<reference evidence="10" key="1">
    <citation type="submission" date="2017-08" db="EMBL/GenBank/DDBJ databases">
        <authorList>
            <person name="Varghese N."/>
            <person name="Submissions S."/>
        </authorList>
    </citation>
    <scope>NUCLEOTIDE SEQUENCE [LARGE SCALE GENOMIC DNA]</scope>
    <source>
        <strain evidence="10">DSM 4725</strain>
    </source>
</reference>
<dbReference type="InterPro" id="IPR002467">
    <property type="entry name" value="Pept_M24A_MAP1"/>
</dbReference>
<dbReference type="InterPro" id="IPR001714">
    <property type="entry name" value="Pept_M24_MAP"/>
</dbReference>
<feature type="binding site" evidence="6">
    <location>
        <position position="99"/>
    </location>
    <ligand>
        <name>substrate</name>
    </ligand>
</feature>
<dbReference type="PANTHER" id="PTHR43330">
    <property type="entry name" value="METHIONINE AMINOPEPTIDASE"/>
    <property type="match status" value="1"/>
</dbReference>
<name>A0A285V7R5_9ACTN</name>
<evidence type="ECO:0000313" key="10">
    <source>
        <dbReference type="Proteomes" id="UP000219435"/>
    </source>
</evidence>
<dbReference type="EMBL" id="OBQI01000002">
    <property type="protein sequence ID" value="SOC49086.1"/>
    <property type="molecule type" value="Genomic_DNA"/>
</dbReference>
<comment type="subunit">
    <text evidence="6">Monomer.</text>
</comment>
<dbReference type="CDD" id="cd01086">
    <property type="entry name" value="MetAP1"/>
    <property type="match status" value="1"/>
</dbReference>
<evidence type="ECO:0000313" key="9">
    <source>
        <dbReference type="EMBL" id="SOC49086.1"/>
    </source>
</evidence>
<gene>
    <name evidence="6" type="primary">map</name>
    <name evidence="9" type="ORF">SAMN05660748_1801</name>
</gene>
<dbReference type="SUPFAM" id="SSF55920">
    <property type="entry name" value="Creatinase/aminopeptidase"/>
    <property type="match status" value="1"/>
</dbReference>
<dbReference type="Pfam" id="PF00557">
    <property type="entry name" value="Peptidase_M24"/>
    <property type="match status" value="1"/>
</dbReference>
<dbReference type="Gene3D" id="3.90.230.10">
    <property type="entry name" value="Creatinase/methionine aminopeptidase superfamily"/>
    <property type="match status" value="1"/>
</dbReference>
<dbReference type="PRINTS" id="PR00599">
    <property type="entry name" value="MAPEPTIDASE"/>
</dbReference>
<dbReference type="GO" id="GO:0006508">
    <property type="term" value="P:proteolysis"/>
    <property type="evidence" value="ECO:0007669"/>
    <property type="project" value="UniProtKB-KW"/>
</dbReference>
<feature type="binding site" evidence="6">
    <location>
        <position position="117"/>
    </location>
    <ligand>
        <name>a divalent metal cation</name>
        <dbReference type="ChEBI" id="CHEBI:60240"/>
        <label>1</label>
    </ligand>
</feature>
<dbReference type="GO" id="GO:0070006">
    <property type="term" value="F:metalloaminopeptidase activity"/>
    <property type="evidence" value="ECO:0007669"/>
    <property type="project" value="UniProtKB-UniRule"/>
</dbReference>
<keyword evidence="3 6" id="KW-0645">Protease</keyword>
<feature type="binding site" evidence="6">
    <location>
        <position position="193"/>
    </location>
    <ligand>
        <name>a divalent metal cation</name>
        <dbReference type="ChEBI" id="CHEBI:60240"/>
        <label>2</label>
        <note>catalytic</note>
    </ligand>
</feature>
<comment type="catalytic activity">
    <reaction evidence="6 7">
        <text>Release of N-terminal amino acids, preferentially methionine, from peptides and arylamides.</text>
        <dbReference type="EC" id="3.4.11.18"/>
    </reaction>
</comment>
<evidence type="ECO:0000256" key="3">
    <source>
        <dbReference type="ARBA" id="ARBA00022670"/>
    </source>
</evidence>
<evidence type="ECO:0000256" key="2">
    <source>
        <dbReference type="ARBA" id="ARBA00022438"/>
    </source>
</evidence>
<evidence type="ECO:0000256" key="4">
    <source>
        <dbReference type="ARBA" id="ARBA00022723"/>
    </source>
</evidence>
<dbReference type="HAMAP" id="MF_01974">
    <property type="entry name" value="MetAP_1"/>
    <property type="match status" value="1"/>
</dbReference>
<keyword evidence="5 6" id="KW-0378">Hydrolase</keyword>
<keyword evidence="2 6" id="KW-0031">Aminopeptidase</keyword>
<dbReference type="InterPro" id="IPR036005">
    <property type="entry name" value="Creatinase/aminopeptidase-like"/>
</dbReference>
<comment type="similarity">
    <text evidence="6">Belongs to the peptidase M24A family. Methionine aminopeptidase type 1 subfamily.</text>
</comment>
<feature type="binding site" evidence="6">
    <location>
        <position position="200"/>
    </location>
    <ligand>
        <name>substrate</name>
    </ligand>
</feature>
<organism evidence="9 10">
    <name type="scientific">Blastococcus aggregatus</name>
    <dbReference type="NCBI Taxonomy" id="38502"/>
    <lineage>
        <taxon>Bacteria</taxon>
        <taxon>Bacillati</taxon>
        <taxon>Actinomycetota</taxon>
        <taxon>Actinomycetes</taxon>
        <taxon>Geodermatophilales</taxon>
        <taxon>Geodermatophilaceae</taxon>
        <taxon>Blastococcus</taxon>
    </lineage>
</organism>
<dbReference type="RefSeq" id="WP_245852658.1">
    <property type="nucleotide sequence ID" value="NZ_OBQI01000002.1"/>
</dbReference>
<evidence type="ECO:0000259" key="8">
    <source>
        <dbReference type="Pfam" id="PF00557"/>
    </source>
</evidence>
<feature type="binding site" evidence="6">
    <location>
        <position position="128"/>
    </location>
    <ligand>
        <name>a divalent metal cation</name>
        <dbReference type="ChEBI" id="CHEBI:60240"/>
        <label>2</label>
        <note>catalytic</note>
    </ligand>
</feature>
<feature type="binding site" evidence="6">
    <location>
        <position position="257"/>
    </location>
    <ligand>
        <name>a divalent metal cation</name>
        <dbReference type="ChEBI" id="CHEBI:60240"/>
        <label>1</label>
    </ligand>
</feature>
<proteinExistence type="inferred from homology"/>
<dbReference type="InterPro" id="IPR000994">
    <property type="entry name" value="Pept_M24"/>
</dbReference>
<protein>
    <recommendedName>
        <fullName evidence="6 7">Methionine aminopeptidase</fullName>
        <shortName evidence="6">MAP</shortName>
        <shortName evidence="6">MetAP</shortName>
        <ecNumber evidence="6 7">3.4.11.18</ecNumber>
    </recommendedName>
    <alternativeName>
        <fullName evidence="6">Peptidase M</fullName>
    </alternativeName>
</protein>
<keyword evidence="10" id="KW-1185">Reference proteome</keyword>
<feature type="binding site" evidence="6">
    <location>
        <position position="226"/>
    </location>
    <ligand>
        <name>a divalent metal cation</name>
        <dbReference type="ChEBI" id="CHEBI:60240"/>
        <label>2</label>
        <note>catalytic</note>
    </ligand>
</feature>
<dbReference type="Proteomes" id="UP000219435">
    <property type="component" value="Unassembled WGS sequence"/>
</dbReference>
<feature type="domain" description="Peptidase M24" evidence="8">
    <location>
        <begin position="33"/>
        <end position="263"/>
    </location>
</feature>
<sequence>MHGDRREALLARVPLLAKWSGRMIQIKTAHEIELMRASGLVTAGALAAVRAAVRPGVTTGELDAVAEDHIRSEGAVPNFLGYHGFTGTICASINDEVVHGIPNPDRQLAEGDNISIDCGAILAGWHSDSAITVTVGEASPEDAALIEVTERSMWAGLARAVAGGRLTDISAAVEESIRSHAHPYGIVDHYGGHGIGTEMHQDPHVLNYGRAGRGPKLVPGLALAIEPMVTVGDPATVELDDGWTVVTKDGSRAAHFEHSVAITPEGPWVLTAEDGGVAGLAPFGITPRS</sequence>